<dbReference type="NCBIfam" id="TIGR03083">
    <property type="entry name" value="maleylpyruvate isomerase family mycothiol-dependent enzyme"/>
    <property type="match status" value="1"/>
</dbReference>
<evidence type="ECO:0000313" key="3">
    <source>
        <dbReference type="Proteomes" id="UP000294114"/>
    </source>
</evidence>
<keyword evidence="3" id="KW-1185">Reference proteome</keyword>
<feature type="domain" description="Mycothiol-dependent maleylpyruvate isomerase metal-binding" evidence="1">
    <location>
        <begin position="14"/>
        <end position="139"/>
    </location>
</feature>
<evidence type="ECO:0000313" key="2">
    <source>
        <dbReference type="EMBL" id="RZU72213.1"/>
    </source>
</evidence>
<dbReference type="OrthoDB" id="5178565at2"/>
<dbReference type="InterPro" id="IPR017517">
    <property type="entry name" value="Maleyloyr_isom"/>
</dbReference>
<organism evidence="2 3">
    <name type="scientific">Micromonospora kangleipakensis</name>
    <dbReference type="NCBI Taxonomy" id="1077942"/>
    <lineage>
        <taxon>Bacteria</taxon>
        <taxon>Bacillati</taxon>
        <taxon>Actinomycetota</taxon>
        <taxon>Actinomycetes</taxon>
        <taxon>Micromonosporales</taxon>
        <taxon>Micromonosporaceae</taxon>
        <taxon>Micromonospora</taxon>
    </lineage>
</organism>
<dbReference type="AlphaFoldDB" id="A0A4Q8B5S5"/>
<name>A0A4Q8B5S5_9ACTN</name>
<dbReference type="GO" id="GO:0046872">
    <property type="term" value="F:metal ion binding"/>
    <property type="evidence" value="ECO:0007669"/>
    <property type="project" value="InterPro"/>
</dbReference>
<dbReference type="Pfam" id="PF11716">
    <property type="entry name" value="MDMPI_N"/>
    <property type="match status" value="1"/>
</dbReference>
<sequence length="259" mass="27456">MNPVDTVAAAYGESLQQLLTLGEQLDGPAWAARTQCPLWSVADVYAHITGPEAWLAGGAEDYVVPTQEWIDSHVRERRGRPPTALLAELRDLLPVRLRQLAGAAQQPTVFIPRLHAVGPHELGLRFRVFDLWTHEQDVREAVGRPGNLGTDSARITQELLILSLPRSVAKLAGAPPGSTVRITAHGELPADVCVQVGADGRGSLLPAGSAADPDVHLTLSWASFARLGAGRGAVSDHEVSVSGDGGLAQRVLEALNVAP</sequence>
<dbReference type="EMBL" id="SHLD01000001">
    <property type="protein sequence ID" value="RZU72213.1"/>
    <property type="molecule type" value="Genomic_DNA"/>
</dbReference>
<accession>A0A4Q8B5S5</accession>
<evidence type="ECO:0000259" key="1">
    <source>
        <dbReference type="Pfam" id="PF11716"/>
    </source>
</evidence>
<dbReference type="SUPFAM" id="SSF109854">
    <property type="entry name" value="DinB/YfiT-like putative metalloenzymes"/>
    <property type="match status" value="1"/>
</dbReference>
<dbReference type="Proteomes" id="UP000294114">
    <property type="component" value="Unassembled WGS sequence"/>
</dbReference>
<comment type="caution">
    <text evidence="2">The sequence shown here is derived from an EMBL/GenBank/DDBJ whole genome shotgun (WGS) entry which is preliminary data.</text>
</comment>
<dbReference type="InterPro" id="IPR024344">
    <property type="entry name" value="MDMPI_metal-binding"/>
</dbReference>
<protein>
    <submittedName>
        <fullName evidence="2">Uncharacterized protein (TIGR03083 family)</fullName>
    </submittedName>
</protein>
<dbReference type="Gene3D" id="1.20.120.450">
    <property type="entry name" value="dinb family like domain"/>
    <property type="match status" value="1"/>
</dbReference>
<dbReference type="RefSeq" id="WP_130329833.1">
    <property type="nucleotide sequence ID" value="NZ_SHLD01000001.1"/>
</dbReference>
<reference evidence="2 3" key="1">
    <citation type="submission" date="2019-02" db="EMBL/GenBank/DDBJ databases">
        <title>Sequencing the genomes of 1000 actinobacteria strains.</title>
        <authorList>
            <person name="Klenk H.-P."/>
        </authorList>
    </citation>
    <scope>NUCLEOTIDE SEQUENCE [LARGE SCALE GENOMIC DNA]</scope>
    <source>
        <strain evidence="2 3">DSM 45612</strain>
    </source>
</reference>
<gene>
    <name evidence="2" type="ORF">EV384_0560</name>
</gene>
<dbReference type="InterPro" id="IPR034660">
    <property type="entry name" value="DinB/YfiT-like"/>
</dbReference>
<proteinExistence type="predicted"/>